<dbReference type="Proteomes" id="UP000036923">
    <property type="component" value="Unassembled WGS sequence"/>
</dbReference>
<organism evidence="3 4">
    <name type="scientific">Pseudobacteroides cellulosolvens ATCC 35603 = DSM 2933</name>
    <dbReference type="NCBI Taxonomy" id="398512"/>
    <lineage>
        <taxon>Bacteria</taxon>
        <taxon>Bacillati</taxon>
        <taxon>Bacillota</taxon>
        <taxon>Clostridia</taxon>
        <taxon>Eubacteriales</taxon>
        <taxon>Oscillospiraceae</taxon>
        <taxon>Pseudobacteroides</taxon>
    </lineage>
</organism>
<keyword evidence="1" id="KW-0472">Membrane</keyword>
<feature type="transmembrane region" description="Helical" evidence="1">
    <location>
        <begin position="20"/>
        <end position="44"/>
    </location>
</feature>
<dbReference type="PATRIC" id="fig|398512.5.peg.2494"/>
<dbReference type="Pfam" id="PF00561">
    <property type="entry name" value="Abhydrolase_1"/>
    <property type="match status" value="1"/>
</dbReference>
<dbReference type="PANTHER" id="PTHR43358">
    <property type="entry name" value="ALPHA/BETA-HYDROLASE"/>
    <property type="match status" value="1"/>
</dbReference>
<dbReference type="InterPro" id="IPR029058">
    <property type="entry name" value="AB_hydrolase_fold"/>
</dbReference>
<comment type="caution">
    <text evidence="3">The sequence shown here is derived from an EMBL/GenBank/DDBJ whole genome shotgun (WGS) entry which is preliminary data.</text>
</comment>
<dbReference type="PANTHER" id="PTHR43358:SF4">
    <property type="entry name" value="ALPHA_BETA HYDROLASE FOLD-1 DOMAIN-CONTAINING PROTEIN"/>
    <property type="match status" value="1"/>
</dbReference>
<gene>
    <name evidence="3" type="ORF">Bccel_2392</name>
</gene>
<proteinExistence type="predicted"/>
<dbReference type="SUPFAM" id="SSF53474">
    <property type="entry name" value="alpha/beta-Hydrolases"/>
    <property type="match status" value="1"/>
</dbReference>
<evidence type="ECO:0000256" key="1">
    <source>
        <dbReference type="SAM" id="Phobius"/>
    </source>
</evidence>
<dbReference type="AlphaFoldDB" id="A0A0L6JP37"/>
<dbReference type="Gene3D" id="3.40.50.1820">
    <property type="entry name" value="alpha/beta hydrolase"/>
    <property type="match status" value="1"/>
</dbReference>
<evidence type="ECO:0000313" key="4">
    <source>
        <dbReference type="Proteomes" id="UP000036923"/>
    </source>
</evidence>
<evidence type="ECO:0000313" key="3">
    <source>
        <dbReference type="EMBL" id="KNY27127.1"/>
    </source>
</evidence>
<keyword evidence="4" id="KW-1185">Reference proteome</keyword>
<dbReference type="OrthoDB" id="9776685at2"/>
<evidence type="ECO:0000259" key="2">
    <source>
        <dbReference type="Pfam" id="PF00561"/>
    </source>
</evidence>
<reference evidence="4" key="1">
    <citation type="submission" date="2015-07" db="EMBL/GenBank/DDBJ databases">
        <title>Near-Complete Genome Sequence of the Cellulolytic Bacterium Bacteroides (Pseudobacteroides) cellulosolvens ATCC 35603.</title>
        <authorList>
            <person name="Dassa B."/>
            <person name="Utturkar S.M."/>
            <person name="Klingeman D.M."/>
            <person name="Hurt R.A."/>
            <person name="Keller M."/>
            <person name="Xu J."/>
            <person name="Reddy Y.H.K."/>
            <person name="Borovok I."/>
            <person name="Grinberg I.R."/>
            <person name="Lamed R."/>
            <person name="Zhivin O."/>
            <person name="Bayer E.A."/>
            <person name="Brown S.D."/>
        </authorList>
    </citation>
    <scope>NUCLEOTIDE SEQUENCE [LARGE SCALE GENOMIC DNA]</scope>
    <source>
        <strain evidence="4">DSM 2933</strain>
    </source>
</reference>
<name>A0A0L6JP37_9FIRM</name>
<dbReference type="EMBL" id="LGTC01000001">
    <property type="protein sequence ID" value="KNY27127.1"/>
    <property type="molecule type" value="Genomic_DNA"/>
</dbReference>
<sequence length="318" mass="35675" precursor="true">MNISGITYANKKNVKLRRTIIVSVIILIFLILIGVFSISAYVGWSLIHPERRDLPKFSSNIVIEYEDVQFKDINKAITLKGWYFKAKGSDKTIIMAHGYTNNRLQFNEKTLDMISGLQSKGFSVLTFDFRNSGISGGDKTTIGINEKDDLLGAIKYVKSTGGKHIVLMGFSMGASTAIHTAAESPDVEAVIADAPFADLDTYLRENLSVWSSLPKFPFNNTILLMLKLMANLDPKQMTPKKDIESVAPRPVMLIHGKEDDAIPIRNSEEIYNAYVGINKDNIIFWKVDGAKHLGSYEKDTKVYMKNIYEFLGKLYGKK</sequence>
<dbReference type="InterPro" id="IPR000073">
    <property type="entry name" value="AB_hydrolase_1"/>
</dbReference>
<keyword evidence="1" id="KW-1133">Transmembrane helix</keyword>
<accession>A0A0L6JP37</accession>
<dbReference type="RefSeq" id="WP_036941612.1">
    <property type="nucleotide sequence ID" value="NZ_JQKC01000016.1"/>
</dbReference>
<keyword evidence="1" id="KW-0812">Transmembrane</keyword>
<dbReference type="InterPro" id="IPR052920">
    <property type="entry name" value="DNA-binding_regulatory"/>
</dbReference>
<dbReference type="STRING" id="398512.Bccel_2392"/>
<protein>
    <recommendedName>
        <fullName evidence="2">AB hydrolase-1 domain-containing protein</fullName>
    </recommendedName>
</protein>
<dbReference type="eggNOG" id="COG1073">
    <property type="taxonomic scope" value="Bacteria"/>
</dbReference>
<feature type="domain" description="AB hydrolase-1" evidence="2">
    <location>
        <begin position="92"/>
        <end position="205"/>
    </location>
</feature>